<evidence type="ECO:0000259" key="6">
    <source>
        <dbReference type="Pfam" id="PF00852"/>
    </source>
</evidence>
<comment type="pathway">
    <text evidence="1">Protein modification; protein glycosylation.</text>
</comment>
<accession>A0A9N9PM85</accession>
<dbReference type="InterPro" id="IPR038577">
    <property type="entry name" value="GT10-like_C_sf"/>
</dbReference>
<evidence type="ECO:0000256" key="2">
    <source>
        <dbReference type="ARBA" id="ARBA00008919"/>
    </source>
</evidence>
<feature type="non-terminal residue" evidence="7">
    <location>
        <position position="1"/>
    </location>
</feature>
<feature type="non-terminal residue" evidence="7">
    <location>
        <position position="141"/>
    </location>
</feature>
<dbReference type="PANTHER" id="PTHR11929">
    <property type="entry name" value="ALPHA- 1,3 -FUCOSYLTRANSFERASE"/>
    <property type="match status" value="1"/>
</dbReference>
<evidence type="ECO:0000313" key="8">
    <source>
        <dbReference type="Proteomes" id="UP000789759"/>
    </source>
</evidence>
<comment type="similarity">
    <text evidence="2 5">Belongs to the glycosyltransferase 10 family.</text>
</comment>
<dbReference type="SUPFAM" id="SSF53756">
    <property type="entry name" value="UDP-Glycosyltransferase/glycogen phosphorylase"/>
    <property type="match status" value="1"/>
</dbReference>
<evidence type="ECO:0000256" key="1">
    <source>
        <dbReference type="ARBA" id="ARBA00004922"/>
    </source>
</evidence>
<name>A0A9N9PM85_9GLOM</name>
<keyword evidence="5" id="KW-0812">Transmembrane</keyword>
<dbReference type="AlphaFoldDB" id="A0A9N9PM85"/>
<dbReference type="PANTHER" id="PTHR11929:SF194">
    <property type="entry name" value="ALPHA-(1,3)-FUCOSYLTRANSFERASE 10"/>
    <property type="match status" value="1"/>
</dbReference>
<protein>
    <recommendedName>
        <fullName evidence="5">Fucosyltransferase</fullName>
        <ecNumber evidence="5">2.4.1.-</ecNumber>
    </recommendedName>
</protein>
<reference evidence="7" key="1">
    <citation type="submission" date="2021-06" db="EMBL/GenBank/DDBJ databases">
        <authorList>
            <person name="Kallberg Y."/>
            <person name="Tangrot J."/>
            <person name="Rosling A."/>
        </authorList>
    </citation>
    <scope>NUCLEOTIDE SEQUENCE</scope>
    <source>
        <strain evidence="7">FL966</strain>
    </source>
</reference>
<dbReference type="GO" id="GO:0008417">
    <property type="term" value="F:fucosyltransferase activity"/>
    <property type="evidence" value="ECO:0007669"/>
    <property type="project" value="InterPro"/>
</dbReference>
<evidence type="ECO:0000256" key="5">
    <source>
        <dbReference type="RuleBase" id="RU003832"/>
    </source>
</evidence>
<organism evidence="7 8">
    <name type="scientific">Cetraspora pellucida</name>
    <dbReference type="NCBI Taxonomy" id="1433469"/>
    <lineage>
        <taxon>Eukaryota</taxon>
        <taxon>Fungi</taxon>
        <taxon>Fungi incertae sedis</taxon>
        <taxon>Mucoromycota</taxon>
        <taxon>Glomeromycotina</taxon>
        <taxon>Glomeromycetes</taxon>
        <taxon>Diversisporales</taxon>
        <taxon>Gigasporaceae</taxon>
        <taxon>Cetraspora</taxon>
    </lineage>
</organism>
<gene>
    <name evidence="7" type="ORF">CPELLU_LOCUS21871</name>
</gene>
<evidence type="ECO:0000313" key="7">
    <source>
        <dbReference type="EMBL" id="CAG8839518.1"/>
    </source>
</evidence>
<keyword evidence="5" id="KW-0333">Golgi apparatus</keyword>
<dbReference type="Pfam" id="PF00852">
    <property type="entry name" value="Glyco_transf_10"/>
    <property type="match status" value="1"/>
</dbReference>
<comment type="caution">
    <text evidence="7">The sequence shown here is derived from an EMBL/GenBank/DDBJ whole genome shotgun (WGS) entry which is preliminary data.</text>
</comment>
<keyword evidence="4 5" id="KW-0808">Transferase</keyword>
<evidence type="ECO:0000256" key="4">
    <source>
        <dbReference type="ARBA" id="ARBA00022679"/>
    </source>
</evidence>
<keyword evidence="5" id="KW-0472">Membrane</keyword>
<dbReference type="InterPro" id="IPR055270">
    <property type="entry name" value="Glyco_tran_10_C"/>
</dbReference>
<dbReference type="GO" id="GO:0032580">
    <property type="term" value="C:Golgi cisterna membrane"/>
    <property type="evidence" value="ECO:0007669"/>
    <property type="project" value="UniProtKB-SubCell"/>
</dbReference>
<dbReference type="Gene3D" id="3.40.50.11660">
    <property type="entry name" value="Glycosyl transferase family 10, C-terminal domain"/>
    <property type="match status" value="1"/>
</dbReference>
<dbReference type="EC" id="2.4.1.-" evidence="5"/>
<dbReference type="InterPro" id="IPR001503">
    <property type="entry name" value="Glyco_trans_10"/>
</dbReference>
<feature type="domain" description="Fucosyltransferase C-terminal" evidence="6">
    <location>
        <begin position="4"/>
        <end position="141"/>
    </location>
</feature>
<proteinExistence type="inferred from homology"/>
<dbReference type="OrthoDB" id="427096at2759"/>
<sequence>TDFRLTFIPSLEAHMSIASFGSVNWNTPWDLYPECQNLENLKSKNLALPKFEKKNCVISKYPFYLAIENCQDKDYTTEKVWDTFKLGVVPVIWGAPNIRSYLPHPKSAIYINDFPDTESLANYLKYLASNETAYLEYHEWR</sequence>
<keyword evidence="3 5" id="KW-0328">Glycosyltransferase</keyword>
<dbReference type="EMBL" id="CAJVQA010087417">
    <property type="protein sequence ID" value="CAG8839518.1"/>
    <property type="molecule type" value="Genomic_DNA"/>
</dbReference>
<dbReference type="Proteomes" id="UP000789759">
    <property type="component" value="Unassembled WGS sequence"/>
</dbReference>
<keyword evidence="8" id="KW-1185">Reference proteome</keyword>
<comment type="subcellular location">
    <subcellularLocation>
        <location evidence="5">Golgi apparatus</location>
        <location evidence="5">Golgi stack membrane</location>
        <topology evidence="5">Single-pass type II membrane protein</topology>
    </subcellularLocation>
</comment>
<evidence type="ECO:0000256" key="3">
    <source>
        <dbReference type="ARBA" id="ARBA00022676"/>
    </source>
</evidence>